<dbReference type="PANTHER" id="PTHR43674:SF2">
    <property type="entry name" value="BETA-UREIDOPROPIONASE"/>
    <property type="match status" value="1"/>
</dbReference>
<dbReference type="GO" id="GO:0016811">
    <property type="term" value="F:hydrolase activity, acting on carbon-nitrogen (but not peptide) bonds, in linear amides"/>
    <property type="evidence" value="ECO:0007669"/>
    <property type="project" value="UniProtKB-ARBA"/>
</dbReference>
<keyword evidence="1" id="KW-0378">Hydrolase</keyword>
<dbReference type="PANTHER" id="PTHR43674">
    <property type="entry name" value="NITRILASE C965.09-RELATED"/>
    <property type="match status" value="1"/>
</dbReference>
<sequence>MKIGFFQFEPKFLEVEENINLIISELEKTQNFDLLVLPELANSGYVFKNKEELRKVAEEIPKGVFIFHLEDICKNKNAYVVSGVAEKKGSTFFNSSVLIGPEGYISTYRKLHLFDREKLFFEPGNKPLEIYDIGKAKVGLMICFDWIFPETTRILALKGAEIICHSANLVLPYSQTAMLARSVENAVYTITANRIGVEKNDEISLNFTGQSQITSPKMETLAKAGKDTVELKTVDIDPEIAKNKWINERNNLFKDRRIEYYSILTEK</sequence>
<keyword evidence="3" id="KW-0012">Acyltransferase</keyword>
<dbReference type="EMBL" id="CP084167">
    <property type="protein sequence ID" value="UJG44486.1"/>
    <property type="molecule type" value="Genomic_DNA"/>
</dbReference>
<dbReference type="Gene3D" id="3.60.110.10">
    <property type="entry name" value="Carbon-nitrogen hydrolase"/>
    <property type="match status" value="1"/>
</dbReference>
<dbReference type="Pfam" id="PF00795">
    <property type="entry name" value="CN_hydrolase"/>
    <property type="match status" value="1"/>
</dbReference>
<organism evidence="3">
    <name type="scientific">Candidatus Heimdallarchaeum endolithica</name>
    <dbReference type="NCBI Taxonomy" id="2876572"/>
    <lineage>
        <taxon>Archaea</taxon>
        <taxon>Promethearchaeati</taxon>
        <taxon>Candidatus Heimdallarchaeota</taxon>
        <taxon>Candidatus Heimdallarchaeia (ex Rinke et al. 2021) (nom. nud.)</taxon>
        <taxon>Candidatus Heimdallarchaeales</taxon>
        <taxon>Candidatus Heimdallarchaeaceae</taxon>
        <taxon>Candidatus Heimdallarchaeum</taxon>
    </lineage>
</organism>
<dbReference type="GO" id="GO:0016746">
    <property type="term" value="F:acyltransferase activity"/>
    <property type="evidence" value="ECO:0007669"/>
    <property type="project" value="UniProtKB-KW"/>
</dbReference>
<reference evidence="3" key="1">
    <citation type="journal article" date="2022" name="Nat. Microbiol.">
        <title>Unique mobile elements and scalable gene flow at the prokaryote-eukaryote boundary revealed by circularized Asgard archaea genomes.</title>
        <authorList>
            <person name="Wu F."/>
            <person name="Speth D.R."/>
            <person name="Philosof A."/>
            <person name="Cremiere A."/>
            <person name="Narayanan A."/>
            <person name="Barco R.A."/>
            <person name="Connon S.A."/>
            <person name="Amend J.P."/>
            <person name="Antoshechkin I.A."/>
            <person name="Orphan V.J."/>
        </authorList>
    </citation>
    <scope>NUCLEOTIDE SEQUENCE</scope>
    <source>
        <strain evidence="3">PR6</strain>
    </source>
</reference>
<dbReference type="InterPro" id="IPR036526">
    <property type="entry name" value="C-N_Hydrolase_sf"/>
</dbReference>
<evidence type="ECO:0000256" key="1">
    <source>
        <dbReference type="ARBA" id="ARBA00022801"/>
    </source>
</evidence>
<feature type="domain" description="CN hydrolase" evidence="2">
    <location>
        <begin position="1"/>
        <end position="238"/>
    </location>
</feature>
<accession>A0A9Y1FPW2</accession>
<protein>
    <submittedName>
        <fullName evidence="3">Acyltransferase</fullName>
    </submittedName>
</protein>
<dbReference type="PROSITE" id="PS50263">
    <property type="entry name" value="CN_HYDROLASE"/>
    <property type="match status" value="1"/>
</dbReference>
<dbReference type="InterPro" id="IPR050345">
    <property type="entry name" value="Aliph_Amidase/BUP"/>
</dbReference>
<name>A0A9Y1FPW2_9ARCH</name>
<gene>
    <name evidence="3" type="ORF">K9W46_04735</name>
</gene>
<proteinExistence type="predicted"/>
<dbReference type="SUPFAM" id="SSF56317">
    <property type="entry name" value="Carbon-nitrogen hydrolase"/>
    <property type="match status" value="1"/>
</dbReference>
<dbReference type="Proteomes" id="UP001200513">
    <property type="component" value="Chromosome"/>
</dbReference>
<dbReference type="AlphaFoldDB" id="A0A9Y1FPW2"/>
<evidence type="ECO:0000259" key="2">
    <source>
        <dbReference type="PROSITE" id="PS50263"/>
    </source>
</evidence>
<dbReference type="InterPro" id="IPR003010">
    <property type="entry name" value="C-N_Hydrolase"/>
</dbReference>
<evidence type="ECO:0000313" key="3">
    <source>
        <dbReference type="EMBL" id="UJG44486.1"/>
    </source>
</evidence>
<keyword evidence="3" id="KW-0808">Transferase</keyword>